<dbReference type="PANTHER" id="PTHR43866">
    <property type="entry name" value="MALONATE-SEMIALDEHYDE DEHYDROGENASE"/>
    <property type="match status" value="1"/>
</dbReference>
<dbReference type="Proteomes" id="UP000247233">
    <property type="component" value="Unassembled WGS sequence"/>
</dbReference>
<dbReference type="InterPro" id="IPR004330">
    <property type="entry name" value="FAR1_DNA_bnd_dom"/>
</dbReference>
<proteinExistence type="inferred from homology"/>
<gene>
    <name evidence="4" type="ORF">BO70DRAFT_379624</name>
</gene>
<dbReference type="RefSeq" id="XP_025399341.1">
    <property type="nucleotide sequence ID" value="XM_025545358.1"/>
</dbReference>
<dbReference type="VEuPathDB" id="FungiDB:BO70DRAFT_379624"/>
<feature type="compositionally biased region" description="Pro residues" evidence="2">
    <location>
        <begin position="30"/>
        <end position="39"/>
    </location>
</feature>
<feature type="region of interest" description="Disordered" evidence="2">
    <location>
        <begin position="152"/>
        <end position="187"/>
    </location>
</feature>
<reference evidence="4 5" key="1">
    <citation type="submission" date="2016-12" db="EMBL/GenBank/DDBJ databases">
        <title>The genomes of Aspergillus section Nigri reveals drivers in fungal speciation.</title>
        <authorList>
            <consortium name="DOE Joint Genome Institute"/>
            <person name="Vesth T.C."/>
            <person name="Nybo J."/>
            <person name="Theobald S."/>
            <person name="Brandl J."/>
            <person name="Frisvad J.C."/>
            <person name="Nielsen K.F."/>
            <person name="Lyhne E.K."/>
            <person name="Kogle M.E."/>
            <person name="Kuo A."/>
            <person name="Riley R."/>
            <person name="Clum A."/>
            <person name="Nolan M."/>
            <person name="Lipzen A."/>
            <person name="Salamov A."/>
            <person name="Henrissat B."/>
            <person name="Wiebenga A."/>
            <person name="De Vries R.P."/>
            <person name="Grigoriev I.V."/>
            <person name="Mortensen U.H."/>
            <person name="Andersen M.R."/>
            <person name="Baker S.E."/>
        </authorList>
    </citation>
    <scope>NUCLEOTIDE SEQUENCE [LARGE SCALE GENOMIC DNA]</scope>
    <source>
        <strain evidence="4 5">CBS 117.55</strain>
    </source>
</reference>
<dbReference type="GO" id="GO:0006574">
    <property type="term" value="P:L-valine catabolic process"/>
    <property type="evidence" value="ECO:0007669"/>
    <property type="project" value="TreeGrafter"/>
</dbReference>
<evidence type="ECO:0000313" key="4">
    <source>
        <dbReference type="EMBL" id="PWY82076.1"/>
    </source>
</evidence>
<comment type="caution">
    <text evidence="4">The sequence shown here is derived from an EMBL/GenBank/DDBJ whole genome shotgun (WGS) entry which is preliminary data.</text>
</comment>
<sequence>MPPTPQSHPGFGRFSIASSRPQTDTATPPAINPLLPPPPEQWYATQSEALEKVRQFSESYGYTVVRTRSNKGKDGQPKSVYLICDRGLQYESRGRNIRTRRVPSRRIDCPFSMVVSFHKREGLWLVKVRNPVHNHPPEKGVEGEGIMEGEGEGDTMTTAMEDDGDGGGDGGEVQMGKDTQGPGPGQDGVPVRHIVPRAAGPVQTPVQNPRVSMLGMQSAGSTLSTPQIPDSAPRPERIRIAGLRDVAVKAYCEWQESYVQDEGFKAEFRKARDVALENALDLEQIHMDQDPGFFMENGVKKGIARRFVDDIKEWASMIKE</sequence>
<comment type="similarity">
    <text evidence="1">Belongs to the aldehyde dehydrogenase family.</text>
</comment>
<evidence type="ECO:0000256" key="2">
    <source>
        <dbReference type="SAM" id="MobiDB-lite"/>
    </source>
</evidence>
<name>A0A317W644_9EURO</name>
<organism evidence="4 5">
    <name type="scientific">Aspergillus heteromorphus CBS 117.55</name>
    <dbReference type="NCBI Taxonomy" id="1448321"/>
    <lineage>
        <taxon>Eukaryota</taxon>
        <taxon>Fungi</taxon>
        <taxon>Dikarya</taxon>
        <taxon>Ascomycota</taxon>
        <taxon>Pezizomycotina</taxon>
        <taxon>Eurotiomycetes</taxon>
        <taxon>Eurotiomycetidae</taxon>
        <taxon>Eurotiales</taxon>
        <taxon>Aspergillaceae</taxon>
        <taxon>Aspergillus</taxon>
        <taxon>Aspergillus subgen. Circumdati</taxon>
    </lineage>
</organism>
<dbReference type="InterPro" id="IPR010061">
    <property type="entry name" value="MeMal-semiAld_DH"/>
</dbReference>
<protein>
    <recommendedName>
        <fullName evidence="3">FAR1 domain-containing protein</fullName>
    </recommendedName>
</protein>
<dbReference type="AlphaFoldDB" id="A0A317W644"/>
<evidence type="ECO:0000313" key="5">
    <source>
        <dbReference type="Proteomes" id="UP000247233"/>
    </source>
</evidence>
<dbReference type="GO" id="GO:0005739">
    <property type="term" value="C:mitochondrion"/>
    <property type="evidence" value="ECO:0007669"/>
    <property type="project" value="TreeGrafter"/>
</dbReference>
<accession>A0A317W644</accession>
<dbReference type="GO" id="GO:0004491">
    <property type="term" value="F:methylmalonate-semialdehyde dehydrogenase (acylating, NAD) activity"/>
    <property type="evidence" value="ECO:0007669"/>
    <property type="project" value="InterPro"/>
</dbReference>
<dbReference type="Pfam" id="PF03101">
    <property type="entry name" value="FAR1"/>
    <property type="match status" value="1"/>
</dbReference>
<dbReference type="PANTHER" id="PTHR43866:SF3">
    <property type="entry name" value="METHYLMALONATE-SEMIALDEHYDE DEHYDROGENASE [ACYLATING], MITOCHONDRIAL"/>
    <property type="match status" value="1"/>
</dbReference>
<dbReference type="EMBL" id="MSFL01000012">
    <property type="protein sequence ID" value="PWY82076.1"/>
    <property type="molecule type" value="Genomic_DNA"/>
</dbReference>
<evidence type="ECO:0000256" key="1">
    <source>
        <dbReference type="ARBA" id="ARBA00009986"/>
    </source>
</evidence>
<feature type="domain" description="FAR1" evidence="3">
    <location>
        <begin position="55"/>
        <end position="136"/>
    </location>
</feature>
<dbReference type="STRING" id="1448321.A0A317W644"/>
<dbReference type="GeneID" id="37067595"/>
<keyword evidence="5" id="KW-1185">Reference proteome</keyword>
<dbReference type="GO" id="GO:0006210">
    <property type="term" value="P:thymine catabolic process"/>
    <property type="evidence" value="ECO:0007669"/>
    <property type="project" value="TreeGrafter"/>
</dbReference>
<feature type="region of interest" description="Disordered" evidence="2">
    <location>
        <begin position="1"/>
        <end position="39"/>
    </location>
</feature>
<dbReference type="OrthoDB" id="4364447at2759"/>
<feature type="compositionally biased region" description="Low complexity" evidence="2">
    <location>
        <begin position="174"/>
        <end position="187"/>
    </location>
</feature>
<evidence type="ECO:0000259" key="3">
    <source>
        <dbReference type="Pfam" id="PF03101"/>
    </source>
</evidence>